<reference evidence="2" key="1">
    <citation type="submission" date="2022-06" db="EMBL/GenBank/DDBJ databases">
        <authorList>
            <person name="Berger JAMES D."/>
            <person name="Berger JAMES D."/>
        </authorList>
    </citation>
    <scope>NUCLEOTIDE SEQUENCE [LARGE SCALE GENOMIC DNA]</scope>
</reference>
<evidence type="ECO:0000313" key="2">
    <source>
        <dbReference type="Proteomes" id="UP000050792"/>
    </source>
</evidence>
<sequence>MGNTKKFKNNALKWKFLSFYALGSKCLDSSVQSVGPVIIDKEKNFKCSRDQYIKQHNNHNKNLPSKLDELESKLLSHPLLLFPYLLQYLPLSVSKTVIDLLDRPHKERLIDLIKIAKHQNIHENVQNKTGMKLSNPSNGGLIRDSKLNSSVSSVKSKVEDEDFIEPEMFIEYPSVKEEALAFCEFIKNLDGSSIDNPEPTTLASLFAGTHEAQPPVSTPINVVELINLPYELRHSVKEPPKLLCDKNSLTDSESLPRITKSNAAKKQEKNFERLHYGAWFIPPKQWKVIKDNGANTIHNKSEFDSVKTKSYKELMESLNGKMKETHGYDAFMEFIQNKNKRIPKPLSIQTSL</sequence>
<protein>
    <recommendedName>
        <fullName evidence="4">Protein FAM47E</fullName>
    </recommendedName>
</protein>
<dbReference type="Proteomes" id="UP000050792">
    <property type="component" value="Unassembled WGS sequence"/>
</dbReference>
<dbReference type="WBParaSite" id="SRDH1_73260.2">
    <property type="protein sequence ID" value="SRDH1_73260.2"/>
    <property type="gene ID" value="SRDH1_73260"/>
</dbReference>
<dbReference type="PANTHER" id="PTHR46449">
    <property type="entry name" value="ZGC:158260"/>
    <property type="match status" value="1"/>
</dbReference>
<organism evidence="2 3">
    <name type="scientific">Schistosoma rodhaini</name>
    <dbReference type="NCBI Taxonomy" id="6188"/>
    <lineage>
        <taxon>Eukaryota</taxon>
        <taxon>Metazoa</taxon>
        <taxon>Spiralia</taxon>
        <taxon>Lophotrochozoa</taxon>
        <taxon>Platyhelminthes</taxon>
        <taxon>Trematoda</taxon>
        <taxon>Digenea</taxon>
        <taxon>Strigeidida</taxon>
        <taxon>Schistosomatoidea</taxon>
        <taxon>Schistosomatidae</taxon>
        <taxon>Schistosoma</taxon>
    </lineage>
</organism>
<proteinExistence type="inferred from homology"/>
<keyword evidence="2" id="KW-1185">Reference proteome</keyword>
<reference evidence="3" key="2">
    <citation type="submission" date="2023-11" db="UniProtKB">
        <authorList>
            <consortium name="WormBaseParasite"/>
        </authorList>
    </citation>
    <scope>IDENTIFICATION</scope>
</reference>
<dbReference type="AlphaFoldDB" id="A0AA85G0F7"/>
<dbReference type="InterPro" id="IPR032743">
    <property type="entry name" value="FAM47"/>
</dbReference>
<dbReference type="PANTHER" id="PTHR46449:SF5">
    <property type="entry name" value="FAMILY WITH SEQUENCE SIMILARITY 47 MEMBER E"/>
    <property type="match status" value="1"/>
</dbReference>
<accession>A0AA85G0F7</accession>
<comment type="similarity">
    <text evidence="1">Belongs to the FAM47 family.</text>
</comment>
<evidence type="ECO:0000313" key="3">
    <source>
        <dbReference type="WBParaSite" id="SRDH1_73260.2"/>
    </source>
</evidence>
<evidence type="ECO:0008006" key="4">
    <source>
        <dbReference type="Google" id="ProtNLM"/>
    </source>
</evidence>
<dbReference type="GO" id="GO:0045815">
    <property type="term" value="P:transcription initiation-coupled chromatin remodeling"/>
    <property type="evidence" value="ECO:0007669"/>
    <property type="project" value="TreeGrafter"/>
</dbReference>
<name>A0AA85G0F7_9TREM</name>
<evidence type="ECO:0000256" key="1">
    <source>
        <dbReference type="ARBA" id="ARBA00005277"/>
    </source>
</evidence>
<dbReference type="GO" id="GO:0000785">
    <property type="term" value="C:chromatin"/>
    <property type="evidence" value="ECO:0007669"/>
    <property type="project" value="TreeGrafter"/>
</dbReference>